<name>A0AA85J265_TRIRE</name>
<dbReference type="Proteomes" id="UP000050795">
    <property type="component" value="Unassembled WGS sequence"/>
</dbReference>
<dbReference type="AlphaFoldDB" id="A0AA85J265"/>
<organism evidence="2 3">
    <name type="scientific">Trichobilharzia regenti</name>
    <name type="common">Nasal bird schistosome</name>
    <dbReference type="NCBI Taxonomy" id="157069"/>
    <lineage>
        <taxon>Eukaryota</taxon>
        <taxon>Metazoa</taxon>
        <taxon>Spiralia</taxon>
        <taxon>Lophotrochozoa</taxon>
        <taxon>Platyhelminthes</taxon>
        <taxon>Trematoda</taxon>
        <taxon>Digenea</taxon>
        <taxon>Strigeidida</taxon>
        <taxon>Schistosomatoidea</taxon>
        <taxon>Schistosomatidae</taxon>
        <taxon>Trichobilharzia</taxon>
    </lineage>
</organism>
<proteinExistence type="predicted"/>
<reference evidence="2" key="1">
    <citation type="submission" date="2022-06" db="EMBL/GenBank/DDBJ databases">
        <authorList>
            <person name="Berger JAMES D."/>
            <person name="Berger JAMES D."/>
        </authorList>
    </citation>
    <scope>NUCLEOTIDE SEQUENCE [LARGE SCALE GENOMIC DNA]</scope>
</reference>
<dbReference type="WBParaSite" id="TREG1_125860.1">
    <property type="protein sequence ID" value="TREG1_125860.1"/>
    <property type="gene ID" value="TREG1_125860"/>
</dbReference>
<accession>A0AA85J265</accession>
<feature type="transmembrane region" description="Helical" evidence="1">
    <location>
        <begin position="7"/>
        <end position="28"/>
    </location>
</feature>
<evidence type="ECO:0000313" key="2">
    <source>
        <dbReference type="Proteomes" id="UP000050795"/>
    </source>
</evidence>
<protein>
    <submittedName>
        <fullName evidence="3">Uncharacterized protein</fullName>
    </submittedName>
</protein>
<feature type="transmembrane region" description="Helical" evidence="1">
    <location>
        <begin position="106"/>
        <end position="126"/>
    </location>
</feature>
<keyword evidence="1" id="KW-1133">Transmembrane helix</keyword>
<reference evidence="3" key="2">
    <citation type="submission" date="2023-11" db="UniProtKB">
        <authorList>
            <consortium name="WormBaseParasite"/>
        </authorList>
    </citation>
    <scope>IDENTIFICATION</scope>
</reference>
<sequence>MSIFRISCFLLIVIMAICTLITGLALAPFWQNSSTNGEKIQLSFCIISVILLGSAGLLTFVSIICGVSRTRKLIVLSLVLLILAVGFLCSSNVLMLIGGTDFYKCWIFASLWITAACIPFALGSIYTSPIQLERL</sequence>
<keyword evidence="1" id="KW-0472">Membrane</keyword>
<evidence type="ECO:0000256" key="1">
    <source>
        <dbReference type="SAM" id="Phobius"/>
    </source>
</evidence>
<keyword evidence="2" id="KW-1185">Reference proteome</keyword>
<feature type="transmembrane region" description="Helical" evidence="1">
    <location>
        <begin position="73"/>
        <end position="94"/>
    </location>
</feature>
<evidence type="ECO:0000313" key="3">
    <source>
        <dbReference type="WBParaSite" id="TREG1_125860.1"/>
    </source>
</evidence>
<feature type="transmembrane region" description="Helical" evidence="1">
    <location>
        <begin position="40"/>
        <end position="61"/>
    </location>
</feature>
<keyword evidence="1" id="KW-0812">Transmembrane</keyword>